<reference evidence="1 2" key="1">
    <citation type="submission" date="2019-12" db="EMBL/GenBank/DDBJ databases">
        <title>Multi-Generational Helicobacter saguini Isolates.</title>
        <authorList>
            <person name="Mannion A."/>
            <person name="Shen Z."/>
            <person name="Fox J.G."/>
        </authorList>
    </citation>
    <scope>NUCLEOTIDE SEQUENCE [LARGE SCALE GENOMIC DNA]</scope>
    <source>
        <strain evidence="2">16-048 (F4)</strain>
    </source>
</reference>
<dbReference type="Pfam" id="PF09612">
    <property type="entry name" value="HtrL_YibB"/>
    <property type="match status" value="2"/>
</dbReference>
<accession>A0A6L7DAQ9</accession>
<evidence type="ECO:0000313" key="1">
    <source>
        <dbReference type="EMBL" id="MWV68919.1"/>
    </source>
</evidence>
<dbReference type="EMBL" id="QBIU01000001">
    <property type="protein sequence ID" value="MWV68919.1"/>
    <property type="molecule type" value="Genomic_DNA"/>
</dbReference>
<comment type="caution">
    <text evidence="1">The sequence shown here is derived from an EMBL/GenBank/DDBJ whole genome shotgun (WGS) entry which is preliminary data.</text>
</comment>
<proteinExistence type="predicted"/>
<sequence>MENNELVVVSAFYKIDLDSKNPNFHKAKRTIDTYLQYFSSIAGLKNKFIIFCENMMIAKKILEIRTNHNLESKTLILLKNLESFQPNDYKKIQMCHESHYKTHESINAKYVYLMYLKSFFVLEALNYASDFIESSAGGGGNIINLDIESKKDSKNITRNIMWLDFGFNHGRTLFYRPSDLDFIMAEQIDLISHTKMNLFILGLDYDKMIEAGKVENDNFEVAIGGILYGSKSSWERFNILMQESLHHFLDSNILCDDQALQAWLISKYPQDFNLLRIDLWFSAIFYFMPESRRKNVLVTWNSSLQKSFKQEKVIDAILKEKEIFNAPSKAKRLYRKLERSIKRRMKNIRILFRNIIRI</sequence>
<protein>
    <submittedName>
        <fullName evidence="1">Uncharacterized protein</fullName>
    </submittedName>
</protein>
<dbReference type="InterPro" id="IPR011735">
    <property type="entry name" value="WlaTC/HtrL_glycosyltransf"/>
</dbReference>
<evidence type="ECO:0000313" key="2">
    <source>
        <dbReference type="Proteomes" id="UP000477070"/>
    </source>
</evidence>
<dbReference type="RefSeq" id="WP_118949090.1">
    <property type="nucleotide sequence ID" value="NZ_QBIU01000001.1"/>
</dbReference>
<gene>
    <name evidence="1" type="ORF">DCO61_02475</name>
</gene>
<dbReference type="Proteomes" id="UP000477070">
    <property type="component" value="Unassembled WGS sequence"/>
</dbReference>
<name>A0A6L7DAQ9_9HELI</name>
<dbReference type="AlphaFoldDB" id="A0A6L7DAQ9"/>
<organism evidence="1 2">
    <name type="scientific">Helicobacter saguini</name>
    <dbReference type="NCBI Taxonomy" id="1548018"/>
    <lineage>
        <taxon>Bacteria</taxon>
        <taxon>Pseudomonadati</taxon>
        <taxon>Campylobacterota</taxon>
        <taxon>Epsilonproteobacteria</taxon>
        <taxon>Campylobacterales</taxon>
        <taxon>Helicobacteraceae</taxon>
        <taxon>Helicobacter</taxon>
    </lineage>
</organism>